<gene>
    <name evidence="1" type="ordered locus">Rmet_1392</name>
</gene>
<dbReference type="InterPro" id="IPR023393">
    <property type="entry name" value="START-like_dom_sf"/>
</dbReference>
<accession>Q1LNK1</accession>
<reference evidence="2" key="1">
    <citation type="journal article" date="2010" name="PLoS ONE">
        <title>The complete genome sequence of Cupriavidus metallidurans strain CH34, a master survivalist in harsh and anthropogenic environments.</title>
        <authorList>
            <person name="Janssen P.J."/>
            <person name="Van Houdt R."/>
            <person name="Moors H."/>
            <person name="Monsieurs P."/>
            <person name="Morin N."/>
            <person name="Michaux A."/>
            <person name="Benotmane M.A."/>
            <person name="Leys N."/>
            <person name="Vallaeys T."/>
            <person name="Lapidus A."/>
            <person name="Monchy S."/>
            <person name="Medigue C."/>
            <person name="Taghavi S."/>
            <person name="McCorkle S."/>
            <person name="Dunn J."/>
            <person name="van der Lelie D."/>
            <person name="Mergeay M."/>
        </authorList>
    </citation>
    <scope>NUCLEOTIDE SEQUENCE [LARGE SCALE GENOMIC DNA]</scope>
    <source>
        <strain evidence="2">ATCC 43123 / DSM 2839 / NBRC 102507 / CH34</strain>
    </source>
</reference>
<dbReference type="KEGG" id="rme:Rmet_1392"/>
<dbReference type="Proteomes" id="UP000002429">
    <property type="component" value="Chromosome"/>
</dbReference>
<sequence>MMHECPPAIDPIRVKSHRRWHARGLIIRTFTIGRIKLRFEHLVEINDPANPTLEPLTADQLWQGLVLRAESPELFMLGLDRAEIVERGDGWIERVLHFGQANIRDRVVFEPRRAVRYESAATAEHAGGTLTMIIETPGPGALLARFIYETTMPNVDASGDDRYAEIVKSAYHEADLDTVRKIREIAATGQLG</sequence>
<evidence type="ECO:0000313" key="1">
    <source>
        <dbReference type="EMBL" id="ABF08275.1"/>
    </source>
</evidence>
<name>Q1LNK1_CUPMC</name>
<dbReference type="SUPFAM" id="SSF55961">
    <property type="entry name" value="Bet v1-like"/>
    <property type="match status" value="1"/>
</dbReference>
<dbReference type="Gene3D" id="3.30.530.20">
    <property type="match status" value="1"/>
</dbReference>
<keyword evidence="2" id="KW-1185">Reference proteome</keyword>
<dbReference type="HOGENOM" id="CLU_1675509_0_0_4"/>
<dbReference type="STRING" id="266264.Rmet_1392"/>
<organism evidence="1 2">
    <name type="scientific">Cupriavidus metallidurans (strain ATCC 43123 / DSM 2839 / NBRC 102507 / CH34)</name>
    <name type="common">Ralstonia metallidurans</name>
    <dbReference type="NCBI Taxonomy" id="266264"/>
    <lineage>
        <taxon>Bacteria</taxon>
        <taxon>Pseudomonadati</taxon>
        <taxon>Pseudomonadota</taxon>
        <taxon>Betaproteobacteria</taxon>
        <taxon>Burkholderiales</taxon>
        <taxon>Burkholderiaceae</taxon>
        <taxon>Cupriavidus</taxon>
    </lineage>
</organism>
<dbReference type="Pfam" id="PF08982">
    <property type="entry name" value="AtaL"/>
    <property type="match status" value="1"/>
</dbReference>
<dbReference type="InterPro" id="IPR015075">
    <property type="entry name" value="AtaL"/>
</dbReference>
<proteinExistence type="predicted"/>
<dbReference type="eggNOG" id="ENOG50313B9">
    <property type="taxonomic scope" value="Bacteria"/>
</dbReference>
<evidence type="ECO:0008006" key="3">
    <source>
        <dbReference type="Google" id="ProtNLM"/>
    </source>
</evidence>
<dbReference type="EMBL" id="CP000352">
    <property type="protein sequence ID" value="ABF08275.1"/>
    <property type="molecule type" value="Genomic_DNA"/>
</dbReference>
<evidence type="ECO:0000313" key="2">
    <source>
        <dbReference type="Proteomes" id="UP000002429"/>
    </source>
</evidence>
<dbReference type="CDD" id="cd08863">
    <property type="entry name" value="SRPBCC_DUF1857"/>
    <property type="match status" value="1"/>
</dbReference>
<protein>
    <recommendedName>
        <fullName evidence="3">DUF1857 family protein</fullName>
    </recommendedName>
</protein>
<dbReference type="AlphaFoldDB" id="Q1LNK1"/>